<feature type="signal peptide" evidence="1">
    <location>
        <begin position="1"/>
        <end position="20"/>
    </location>
</feature>
<gene>
    <name evidence="2" type="ORF">PPRIM_AZ9-3.1.T0320015</name>
</gene>
<evidence type="ECO:0000256" key="1">
    <source>
        <dbReference type="SAM" id="SignalP"/>
    </source>
</evidence>
<evidence type="ECO:0008006" key="4">
    <source>
        <dbReference type="Google" id="ProtNLM"/>
    </source>
</evidence>
<dbReference type="InterPro" id="IPR002895">
    <property type="entry name" value="Paramecium_SA"/>
</dbReference>
<comment type="caution">
    <text evidence="2">The sequence shown here is derived from an EMBL/GenBank/DDBJ whole genome shotgun (WGS) entry which is preliminary data.</text>
</comment>
<feature type="chain" id="PRO_5035834507" description="Transmembrane protein" evidence="1">
    <location>
        <begin position="21"/>
        <end position="2473"/>
    </location>
</feature>
<accession>A0A8S1L183</accession>
<dbReference type="Pfam" id="PF01508">
    <property type="entry name" value="Paramecium_SA"/>
    <property type="match status" value="11"/>
</dbReference>
<organism evidence="2 3">
    <name type="scientific">Paramecium primaurelia</name>
    <dbReference type="NCBI Taxonomy" id="5886"/>
    <lineage>
        <taxon>Eukaryota</taxon>
        <taxon>Sar</taxon>
        <taxon>Alveolata</taxon>
        <taxon>Ciliophora</taxon>
        <taxon>Intramacronucleata</taxon>
        <taxon>Oligohymenophorea</taxon>
        <taxon>Peniculida</taxon>
        <taxon>Parameciidae</taxon>
        <taxon>Paramecium</taxon>
    </lineage>
</organism>
<proteinExistence type="predicted"/>
<keyword evidence="3" id="KW-1185">Reference proteome</keyword>
<sequence length="2473" mass="279095">MKSCVFFCLLLIAQCYLVNQSDKCNTCNQLKSQMDCENGKQDLNLCEWISDSNINNGKCQQKIDLQNPNISYTSYCDLVIQKEINCRLTYGCAYINKKCIIFAGCSAYGYQRTFDCQAISYQCISDGKSCINIKECKDYTEDKCNVTPSLSGKKICKWDQIEKICKDYKCSESDDSLKTDEQCDQWLKGCITRGMGCWDSPLPPCSNYKGNEKSCNQYFGQDGYCEKGLDEMCQAKKCENASQEFNTDSDCQRYQKGCITNGKGCIFAQIRPLCSTYFGDSYTCQGYIGSDGQCEGDQAGTICRAKRCENSPNYTTDELCKEYQSNCITNGVGCVQNLQPCSSYKGNIKLCFAYKGSDGYCKGDEKEKDSHKQCMVRVCNEAPTNLYTDEECNAYQIGCVTTGFGCINKIDRKSCTSYLGDSEKCLRFVGIEGNCMWLSGNYCTSRECQLAPVNQMCNSWMKNCVSTGKGCIMKRECQQTINQISCEGTEGCFWQSTCNDNSDCFQFKRESICRSTYAKKVINGILNTIKCKWTQDGCRQLNCYDLIGQEYKDDINCQNEISYCISDKKNSCITKYDCSKLYGNKQTCLDYLGYCINDEFADDKTPCILRQCKDNVELTSNQECNNFLPGCVSNGRGCVEYGTECSQMQGDQNMCNQFFGYLSGSSLNFTTIQCYNHKFANSQTYCQIKTCNMAEDLENDNQCQEFLNGCFYNGNGGCIDPQQATCESYYGDELFCEQVIVGQNQKKYCFGTSNKGQCMKRECWHISRAQTNSECELFRQGCLLMNLNCVDQTSITCQDQSGTQETCSYYYGGIQINNQWNKIQCLKKVYCQERQCEDVENPNNPQECTNYKSTCRFFQKGYPCIRANNCDKYQIPDSANTNQLKFDYCNNIKDQMGLYCGWNEGFFCSTRDCNQIQYGYSSNCSQFIQEGKTTGNGICKLAGSICYAPRSDCYYSIPINLINNQQKYNHCIQFQNDKGINCTYAINDSTCSSQDTCEKVINSQDAKTCNDFLGFNSLCQKGKNSNCYTTSSNCFNYQLPPLYTYTQKLDVCLSLKILDGSFLPTIGYKSCTYIDGQTCSNITQCQDIKNASSQKDCNEHLTGCLYFQNECYSQVTSCDELLFPSGITSDSMKSLFCNSMKNNASSYCSLKYDKNGCEDSPYSDCSQIVSIPTFWDGQITNFDKFCLAHTDKTKSIQCINDNGLQCKAGTCEDIPTPLDQNDCDNHINGCIFYFKKCRTSVDLIAADNCSDTSKVPFPQDIIELSNNDKIQYCELFKNNVNNIKCTYDQFNGIQNNCTSVNAACTSYSIPNEIIDKQLFCQSKKNIFGFHCKYNETEEHCNDQNCSDAINPKSQLDCDTLVFQNKCKYLLGTCYHYENTCSQIPALKENSKIYCEKLVIQTKQCTYIGGDYCIEVNNCEQYNVESVTNKLAICNQLLDYSYQSCTYLWGNYCVNQRACEDYDGNIDSLKGPQQGFEDLQCYSVQSILNNRCVKDQYQSRKCRSQVCEDISDENNCLNDVLGCFYYNLKCLTKKECYQYSPIGHSQEQQQQWCEGVQSINGSYCRWNGTGCSNRNCSDVQYYTDFDCQNYLSNCKTDGMKCIEQSLSCNQMKAIKQLCGRLLDKNGKDKCKSDEQNDIFGKCDNRTCYDNIYAQSDTECNEFMNGCVTKGQGCIPNTEPCTSYRGTKIECEQYKQLINNEYVYCSGYQSNQSFSKCKVRSCSDNTTAISDQQCSQFLKGCKTKGEGCIQESALCSEYQGNQAICQKFKGNYGQDHCFSTSISVIYTPCRKLECRDIQGVDNSSCNERFESITCVFDGLKCINYGMKCSEFKGNYITCSKYIAIDGPCKATLMDEFIISNCTPRLCNEAPNTLKTDQECQIYHPSCYTTGYGCTSIKQCDNLITQAACQEKQECSWTHFCNQQYKSCDSIKNASYSICFNSKIQNQTCAFTENTSQCRSQTCDDLPNYITSHSLCNQLNPKCTTNGMGCITFGQCSSYRTASICLYAQGVQKCIWDETEKGCRDIRCSDFNGRTDVECEQQMSGCITNGNTCIFGDSCDEYINQNYCIQSKKGPCLWIQNSCINYSKCEDAKFKTFQECQLVSPFCTSNGLNCIPLTFCDQYQNLESCVFGLEKLCGWNEKCQPFKACSDLKSPDNNVCKLYHNDCVSDGQKCIQVVQKCSMYLTSQACINPSQEETCIWNQITKTCKSITCEDYQYKTHYECQQTKNQCTTNGTTCIPLQKCSNYGETSCYQGIDGLCIFSFPLEGKTPIKLCRPKECQDVYNAQNNQSCQNILPGKQCVSNGTHCIPKAQCSTYQTLTACQGGGIDGKKPTICAFTPKEINSQNGTCKTFSQCADADKDEFTCKSNPSCYWNINKCVDQTCETFSSGLNCNPIPSFDGTKYTICLFENGKCQTNDPKTISESKACFIKSAYTHTWNSMTNQCEACFHSTTPQNPGSTNIDVILSVFVTAILIV</sequence>
<dbReference type="Proteomes" id="UP000688137">
    <property type="component" value="Unassembled WGS sequence"/>
</dbReference>
<dbReference type="SMART" id="SM00639">
    <property type="entry name" value="PSA"/>
    <property type="match status" value="22"/>
</dbReference>
<reference evidence="2" key="1">
    <citation type="submission" date="2021-01" db="EMBL/GenBank/DDBJ databases">
        <authorList>
            <consortium name="Genoscope - CEA"/>
            <person name="William W."/>
        </authorList>
    </citation>
    <scope>NUCLEOTIDE SEQUENCE</scope>
</reference>
<dbReference type="OMA" id="ATCESYY"/>
<protein>
    <recommendedName>
        <fullName evidence="4">Transmembrane protein</fullName>
    </recommendedName>
</protein>
<evidence type="ECO:0000313" key="2">
    <source>
        <dbReference type="EMBL" id="CAD8061558.1"/>
    </source>
</evidence>
<dbReference type="EMBL" id="CAJJDM010000031">
    <property type="protein sequence ID" value="CAD8061558.1"/>
    <property type="molecule type" value="Genomic_DNA"/>
</dbReference>
<name>A0A8S1L183_PARPR</name>
<evidence type="ECO:0000313" key="3">
    <source>
        <dbReference type="Proteomes" id="UP000688137"/>
    </source>
</evidence>
<keyword evidence="1" id="KW-0732">Signal</keyword>